<dbReference type="InterPro" id="IPR051910">
    <property type="entry name" value="ComF/GntX_DNA_util-trans"/>
</dbReference>
<dbReference type="KEGG" id="thyd:TTHT_1491"/>
<accession>A0A7R6PUN1</accession>
<sequence length="231" mass="26938">MLEKIIYPECYCCKKVVKRIKFGLCEECLGSLTKVEFESRCKYCSFPLPSGSNICGRCFKEKREFDGGFFLFPYNDCGKALIHSIKFKDKIEYLKILESFNLQIHEFLQDKEIEVLTYVPSSIYHYLKRGYSVPREIGKILSSSLGIPLKKLVFTRKPFKKLLSSTKTASERRKIVKSFFRVRSKHQYKSLLLVDDVFTTGATVNRISKLLKREEIAEKVYFLTLAMVIDR</sequence>
<name>A0A7R6PUN1_9BACT</name>
<protein>
    <submittedName>
        <fullName evidence="2">Phosphoribosyltransferace</fullName>
    </submittedName>
</protein>
<dbReference type="Gene3D" id="3.40.50.2020">
    <property type="match status" value="1"/>
</dbReference>
<dbReference type="InterPro" id="IPR000836">
    <property type="entry name" value="PRTase_dom"/>
</dbReference>
<dbReference type="SUPFAM" id="SSF53271">
    <property type="entry name" value="PRTase-like"/>
    <property type="match status" value="1"/>
</dbReference>
<organism evidence="2 3">
    <name type="scientific">Thermotomaculum hydrothermale</name>
    <dbReference type="NCBI Taxonomy" id="981385"/>
    <lineage>
        <taxon>Bacteria</taxon>
        <taxon>Pseudomonadati</taxon>
        <taxon>Acidobacteriota</taxon>
        <taxon>Holophagae</taxon>
        <taxon>Thermotomaculales</taxon>
        <taxon>Thermotomaculaceae</taxon>
        <taxon>Thermotomaculum</taxon>
    </lineage>
</organism>
<comment type="similarity">
    <text evidence="1">Belongs to the ComF/GntX family.</text>
</comment>
<proteinExistence type="inferred from homology"/>
<gene>
    <name evidence="2" type="ORF">TTHT_1491</name>
</gene>
<dbReference type="EMBL" id="AP017470">
    <property type="protein sequence ID" value="BBB32997.1"/>
    <property type="molecule type" value="Genomic_DNA"/>
</dbReference>
<dbReference type="PANTHER" id="PTHR47505">
    <property type="entry name" value="DNA UTILIZATION PROTEIN YHGH"/>
    <property type="match status" value="1"/>
</dbReference>
<keyword evidence="3" id="KW-1185">Reference proteome</keyword>
<dbReference type="RefSeq" id="WP_201327296.1">
    <property type="nucleotide sequence ID" value="NZ_AP017470.1"/>
</dbReference>
<evidence type="ECO:0000256" key="1">
    <source>
        <dbReference type="ARBA" id="ARBA00008007"/>
    </source>
</evidence>
<dbReference type="AlphaFoldDB" id="A0A7R6PUN1"/>
<dbReference type="PANTHER" id="PTHR47505:SF1">
    <property type="entry name" value="DNA UTILIZATION PROTEIN YHGH"/>
    <property type="match status" value="1"/>
</dbReference>
<evidence type="ECO:0000313" key="3">
    <source>
        <dbReference type="Proteomes" id="UP000595564"/>
    </source>
</evidence>
<reference evidence="2 3" key="1">
    <citation type="journal article" date="2012" name="Extremophiles">
        <title>Thermotomaculum hydrothermale gen. nov., sp. nov., a novel heterotrophic thermophile within the phylum Acidobacteria from a deep-sea hydrothermal vent chimney in the Southern Okinawa Trough.</title>
        <authorList>
            <person name="Izumi H."/>
            <person name="Nunoura T."/>
            <person name="Miyazaki M."/>
            <person name="Mino S."/>
            <person name="Toki T."/>
            <person name="Takai K."/>
            <person name="Sako Y."/>
            <person name="Sawabe T."/>
            <person name="Nakagawa S."/>
        </authorList>
    </citation>
    <scope>NUCLEOTIDE SEQUENCE [LARGE SCALE GENOMIC DNA]</scope>
    <source>
        <strain evidence="2 3">AC55</strain>
    </source>
</reference>
<dbReference type="CDD" id="cd06223">
    <property type="entry name" value="PRTases_typeI"/>
    <property type="match status" value="1"/>
</dbReference>
<dbReference type="InterPro" id="IPR029057">
    <property type="entry name" value="PRTase-like"/>
</dbReference>
<evidence type="ECO:0000313" key="2">
    <source>
        <dbReference type="EMBL" id="BBB32997.1"/>
    </source>
</evidence>
<dbReference type="Proteomes" id="UP000595564">
    <property type="component" value="Chromosome"/>
</dbReference>